<accession>A0A8D8ZLX9</accession>
<dbReference type="EMBL" id="HBUF01525789">
    <property type="protein sequence ID" value="CAG6750168.1"/>
    <property type="molecule type" value="Transcribed_RNA"/>
</dbReference>
<dbReference type="EMBL" id="HBUF01199694">
    <property type="protein sequence ID" value="CAG6661455.1"/>
    <property type="molecule type" value="Transcribed_RNA"/>
</dbReference>
<dbReference type="EMBL" id="HBUF01354399">
    <property type="protein sequence ID" value="CAG6716373.1"/>
    <property type="molecule type" value="Transcribed_RNA"/>
</dbReference>
<name>A0A8D8ZLX9_9HEMI</name>
<reference evidence="1" key="1">
    <citation type="submission" date="2021-05" db="EMBL/GenBank/DDBJ databases">
        <authorList>
            <person name="Alioto T."/>
            <person name="Alioto T."/>
            <person name="Gomez Garrido J."/>
        </authorList>
    </citation>
    <scope>NUCLEOTIDE SEQUENCE</scope>
</reference>
<evidence type="ECO:0000313" key="1">
    <source>
        <dbReference type="EMBL" id="CAG6750168.1"/>
    </source>
</evidence>
<proteinExistence type="predicted"/>
<dbReference type="AlphaFoldDB" id="A0A8D8ZLX9"/>
<protein>
    <submittedName>
        <fullName evidence="1">Uncharacterized protein</fullName>
    </submittedName>
</protein>
<sequence length="114" mass="12999">MVFPIQLPIAVECVKRECSATGPILLGPTGPSANQLIATSFSTGIRFACAYPSLVTMKEEERKRRHQSDVNWCCIKTDRLHYRHYQLPNALDLLTTRNDHLHEIVSTLLFYRPS</sequence>
<organism evidence="1">
    <name type="scientific">Cacopsylla melanoneura</name>
    <dbReference type="NCBI Taxonomy" id="428564"/>
    <lineage>
        <taxon>Eukaryota</taxon>
        <taxon>Metazoa</taxon>
        <taxon>Ecdysozoa</taxon>
        <taxon>Arthropoda</taxon>
        <taxon>Hexapoda</taxon>
        <taxon>Insecta</taxon>
        <taxon>Pterygota</taxon>
        <taxon>Neoptera</taxon>
        <taxon>Paraneoptera</taxon>
        <taxon>Hemiptera</taxon>
        <taxon>Sternorrhyncha</taxon>
        <taxon>Psylloidea</taxon>
        <taxon>Psyllidae</taxon>
        <taxon>Psyllinae</taxon>
        <taxon>Cacopsylla</taxon>
    </lineage>
</organism>